<dbReference type="PANTHER" id="PTHR43834">
    <property type="entry name" value="GTPASE DER"/>
    <property type="match status" value="1"/>
</dbReference>
<dbReference type="Proteomes" id="UP000324996">
    <property type="component" value="Unassembled WGS sequence"/>
</dbReference>
<evidence type="ECO:0000256" key="9">
    <source>
        <dbReference type="PROSITE-ProRule" id="PRU01049"/>
    </source>
</evidence>
<dbReference type="CDD" id="cd01895">
    <property type="entry name" value="EngA2"/>
    <property type="match status" value="1"/>
</dbReference>
<dbReference type="GO" id="GO:0005525">
    <property type="term" value="F:GTP binding"/>
    <property type="evidence" value="ECO:0007669"/>
    <property type="project" value="UniProtKB-UniRule"/>
</dbReference>
<dbReference type="PIRSF" id="PIRSF006485">
    <property type="entry name" value="GTP-binding_EngA"/>
    <property type="match status" value="1"/>
</dbReference>
<keyword evidence="13" id="KW-1185">Reference proteome</keyword>
<feature type="binding site" evidence="8">
    <location>
        <begin position="336"/>
        <end position="339"/>
    </location>
    <ligand>
        <name>GTP</name>
        <dbReference type="ChEBI" id="CHEBI:37565"/>
        <label>2</label>
    </ligand>
</feature>
<comment type="function">
    <text evidence="8 10">GTPase that plays an essential role in the late steps of ribosome biogenesis.</text>
</comment>
<comment type="subunit">
    <text evidence="8">Associates with the 50S ribosomal subunit.</text>
</comment>
<dbReference type="InterPro" id="IPR005225">
    <property type="entry name" value="Small_GTP-bd"/>
</dbReference>
<dbReference type="Gene3D" id="3.40.50.300">
    <property type="entry name" value="P-loop containing nucleotide triphosphate hydrolases"/>
    <property type="match status" value="2"/>
</dbReference>
<evidence type="ECO:0000256" key="4">
    <source>
        <dbReference type="ARBA" id="ARBA00022737"/>
    </source>
</evidence>
<dbReference type="FunFam" id="3.30.300.20:FF:000004">
    <property type="entry name" value="GTPase Der"/>
    <property type="match status" value="1"/>
</dbReference>
<dbReference type="GO" id="GO:0042254">
    <property type="term" value="P:ribosome biogenesis"/>
    <property type="evidence" value="ECO:0007669"/>
    <property type="project" value="UniProtKB-KW"/>
</dbReference>
<feature type="binding site" evidence="8">
    <location>
        <begin position="59"/>
        <end position="63"/>
    </location>
    <ligand>
        <name>GTP</name>
        <dbReference type="ChEBI" id="CHEBI:37565"/>
        <label>1</label>
    </ligand>
</feature>
<evidence type="ECO:0000256" key="3">
    <source>
        <dbReference type="ARBA" id="ARBA00022517"/>
    </source>
</evidence>
<evidence type="ECO:0000256" key="10">
    <source>
        <dbReference type="RuleBase" id="RU004481"/>
    </source>
</evidence>
<feature type="binding site" evidence="8">
    <location>
        <begin position="224"/>
        <end position="231"/>
    </location>
    <ligand>
        <name>GTP</name>
        <dbReference type="ChEBI" id="CHEBI:37565"/>
        <label>2</label>
    </ligand>
</feature>
<evidence type="ECO:0000256" key="1">
    <source>
        <dbReference type="ARBA" id="ARBA00008279"/>
    </source>
</evidence>
<dbReference type="HAMAP" id="MF_00195">
    <property type="entry name" value="GTPase_Der"/>
    <property type="match status" value="1"/>
</dbReference>
<keyword evidence="3 8" id="KW-0690">Ribosome biogenesis</keyword>
<feature type="domain" description="EngA-type G" evidence="11">
    <location>
        <begin position="6"/>
        <end position="170"/>
    </location>
</feature>
<dbReference type="Gene3D" id="3.30.300.20">
    <property type="match status" value="1"/>
</dbReference>
<evidence type="ECO:0000313" key="13">
    <source>
        <dbReference type="Proteomes" id="UP000324996"/>
    </source>
</evidence>
<dbReference type="InterPro" id="IPR032859">
    <property type="entry name" value="KH_dom-like"/>
</dbReference>
<dbReference type="InterPro" id="IPR006073">
    <property type="entry name" value="GTP-bd"/>
</dbReference>
<evidence type="ECO:0000313" key="12">
    <source>
        <dbReference type="EMBL" id="GER02858.1"/>
    </source>
</evidence>
<dbReference type="InterPro" id="IPR027417">
    <property type="entry name" value="P-loop_NTPase"/>
</dbReference>
<dbReference type="InterPro" id="IPR031166">
    <property type="entry name" value="G_ENGA"/>
</dbReference>
<dbReference type="PRINTS" id="PR00326">
    <property type="entry name" value="GTP1OBG"/>
</dbReference>
<name>A0A5A7N3Z9_9PROT</name>
<evidence type="ECO:0000256" key="5">
    <source>
        <dbReference type="ARBA" id="ARBA00022741"/>
    </source>
</evidence>
<feature type="binding site" evidence="8">
    <location>
        <begin position="271"/>
        <end position="275"/>
    </location>
    <ligand>
        <name>GTP</name>
        <dbReference type="ChEBI" id="CHEBI:37565"/>
        <label>2</label>
    </ligand>
</feature>
<keyword evidence="4 10" id="KW-0677">Repeat</keyword>
<dbReference type="InterPro" id="IPR016484">
    <property type="entry name" value="GTPase_Der"/>
</dbReference>
<dbReference type="RefSeq" id="WP_313978620.1">
    <property type="nucleotide sequence ID" value="NZ_BKCN01000002.1"/>
</dbReference>
<keyword evidence="6 8" id="KW-0342">GTP-binding</keyword>
<proteinExistence type="inferred from homology"/>
<evidence type="ECO:0000259" key="11">
    <source>
        <dbReference type="PROSITE" id="PS51712"/>
    </source>
</evidence>
<dbReference type="PANTHER" id="PTHR43834:SF6">
    <property type="entry name" value="GTPASE DER"/>
    <property type="match status" value="1"/>
</dbReference>
<evidence type="ECO:0000256" key="8">
    <source>
        <dbReference type="HAMAP-Rule" id="MF_00195"/>
    </source>
</evidence>
<feature type="binding site" evidence="8">
    <location>
        <begin position="122"/>
        <end position="125"/>
    </location>
    <ligand>
        <name>GTP</name>
        <dbReference type="ChEBI" id="CHEBI:37565"/>
        <label>1</label>
    </ligand>
</feature>
<feature type="binding site" evidence="8">
    <location>
        <begin position="12"/>
        <end position="19"/>
    </location>
    <ligand>
        <name>GTP</name>
        <dbReference type="ChEBI" id="CHEBI:37565"/>
        <label>1</label>
    </ligand>
</feature>
<dbReference type="InterPro" id="IPR015946">
    <property type="entry name" value="KH_dom-like_a/b"/>
</dbReference>
<protein>
    <recommendedName>
        <fullName evidence="2 8">GTPase Der</fullName>
    </recommendedName>
    <alternativeName>
        <fullName evidence="7 8">GTP-binding protein EngA</fullName>
    </alternativeName>
</protein>
<evidence type="ECO:0000256" key="6">
    <source>
        <dbReference type="ARBA" id="ARBA00023134"/>
    </source>
</evidence>
<comment type="caution">
    <text evidence="12">The sequence shown here is derived from an EMBL/GenBank/DDBJ whole genome shotgun (WGS) entry which is preliminary data.</text>
</comment>
<dbReference type="NCBIfam" id="TIGR00231">
    <property type="entry name" value="small_GTP"/>
    <property type="match status" value="2"/>
</dbReference>
<reference evidence="12 13" key="1">
    <citation type="submission" date="2019-09" db="EMBL/GenBank/DDBJ databases">
        <title>NBRP : Genome information of microbial organism related human and environment.</title>
        <authorList>
            <person name="Hattori M."/>
            <person name="Oshima K."/>
            <person name="Inaba H."/>
            <person name="Suda W."/>
            <person name="Sakamoto M."/>
            <person name="Iino T."/>
            <person name="Kitahara M."/>
            <person name="Oshida Y."/>
            <person name="Iida T."/>
            <person name="Kudo T."/>
            <person name="Itoh T."/>
            <person name="Ohkuma M."/>
        </authorList>
    </citation>
    <scope>NUCLEOTIDE SEQUENCE [LARGE SCALE GENOMIC DNA]</scope>
    <source>
        <strain evidence="12 13">Q-1</strain>
    </source>
</reference>
<evidence type="ECO:0000256" key="7">
    <source>
        <dbReference type="ARBA" id="ARBA00032345"/>
    </source>
</evidence>
<organism evidence="12 13">
    <name type="scientific">Iodidimonas nitroreducens</name>
    <dbReference type="NCBI Taxonomy" id="1236968"/>
    <lineage>
        <taxon>Bacteria</taxon>
        <taxon>Pseudomonadati</taxon>
        <taxon>Pseudomonadota</taxon>
        <taxon>Alphaproteobacteria</taxon>
        <taxon>Iodidimonadales</taxon>
        <taxon>Iodidimonadaceae</taxon>
        <taxon>Iodidimonas</taxon>
    </lineage>
</organism>
<feature type="domain" description="EngA-type G" evidence="11">
    <location>
        <begin position="218"/>
        <end position="393"/>
    </location>
</feature>
<dbReference type="Pfam" id="PF14714">
    <property type="entry name" value="KH_dom-like"/>
    <property type="match status" value="1"/>
</dbReference>
<evidence type="ECO:0000256" key="2">
    <source>
        <dbReference type="ARBA" id="ARBA00020953"/>
    </source>
</evidence>
<dbReference type="SUPFAM" id="SSF52540">
    <property type="entry name" value="P-loop containing nucleoside triphosphate hydrolases"/>
    <property type="match status" value="2"/>
</dbReference>
<dbReference type="NCBIfam" id="TIGR03594">
    <property type="entry name" value="GTPase_EngA"/>
    <property type="match status" value="1"/>
</dbReference>
<dbReference type="EMBL" id="BKCN01000002">
    <property type="protein sequence ID" value="GER02858.1"/>
    <property type="molecule type" value="Genomic_DNA"/>
</dbReference>
<gene>
    <name evidence="12" type="primary">engA</name>
    <name evidence="8" type="synonym">der</name>
    <name evidence="12" type="ORF">JCM17846_05400</name>
</gene>
<dbReference type="AlphaFoldDB" id="A0A5A7N3Z9"/>
<accession>A0A5A7N3Z9</accession>
<dbReference type="Pfam" id="PF01926">
    <property type="entry name" value="MMR_HSR1"/>
    <property type="match status" value="2"/>
</dbReference>
<keyword evidence="5 8" id="KW-0547">Nucleotide-binding</keyword>
<comment type="similarity">
    <text evidence="1 8 9 10">Belongs to the TRAFAC class TrmE-Era-EngA-EngB-Septin-like GTPase superfamily. EngA (Der) GTPase family.</text>
</comment>
<dbReference type="CDD" id="cd01894">
    <property type="entry name" value="EngA1"/>
    <property type="match status" value="1"/>
</dbReference>
<dbReference type="PROSITE" id="PS51712">
    <property type="entry name" value="G_ENGA"/>
    <property type="match status" value="2"/>
</dbReference>
<sequence>MSKQPLTIAIIGRPNVGKSTLFNRLVGKRLALVDDTPGVTRDRRMGVGKLADLRFDIIDTAGLEEGDSTSLAGRMRLQTEAALGGAHMVLFMIDARAGITPLDRHFASWLRVQKIPVILVANKAEGTRGTEGAYEAYALGLGDPVALSAEHAEGLGDLYSAIDETARLIGVDPRAVEQHTASDTDDAAEDLVEGDLDFEFEDDEADDDVIAFTEERPLRLAVIGRPNAGKSTLINYLVGEERLITGPEAGLTRDSISVDWDYGDIPVRLFDTAGLRRRSRVIEKLEKLSVADTLRAVRFAEIVVLMIDAERGVDKQDIKIASLVVEEGRALVIALNKWDQVEDRLAAQRGVNDILTRSLPQLKGVTTVPVSALTGQGIERLMPAVIDAYELWNSRIRTSEFNRWLAAVTESHPPPAVQGRATRMRYGAQIKARPPTFTIFTNHPAGVPDSYMRYLENEMRRDFGLAGVPLRLYLRASKNPYVDGRRTQKQRLTEKNNRRGK</sequence>